<evidence type="ECO:0000256" key="3">
    <source>
        <dbReference type="ARBA" id="ARBA00023125"/>
    </source>
</evidence>
<evidence type="ECO:0000256" key="1">
    <source>
        <dbReference type="ARBA" id="ARBA00009437"/>
    </source>
</evidence>
<evidence type="ECO:0000313" key="6">
    <source>
        <dbReference type="EMBL" id="MCQ4637881.1"/>
    </source>
</evidence>
<dbReference type="InterPro" id="IPR050950">
    <property type="entry name" value="HTH-type_LysR_regulators"/>
</dbReference>
<dbReference type="InterPro" id="IPR000847">
    <property type="entry name" value="LysR_HTH_N"/>
</dbReference>
<dbReference type="InterPro" id="IPR036390">
    <property type="entry name" value="WH_DNA-bd_sf"/>
</dbReference>
<reference evidence="6 7" key="1">
    <citation type="submission" date="2022-06" db="EMBL/GenBank/DDBJ databases">
        <title>Isolation of gut microbiota from human fecal samples.</title>
        <authorList>
            <person name="Pamer E.G."/>
            <person name="Barat B."/>
            <person name="Waligurski E."/>
            <person name="Medina S."/>
            <person name="Paddock L."/>
            <person name="Mostad J."/>
        </authorList>
    </citation>
    <scope>NUCLEOTIDE SEQUENCE [LARGE SCALE GENOMIC DNA]</scope>
    <source>
        <strain evidence="6 7">SL.3.17</strain>
    </source>
</reference>
<evidence type="ECO:0000259" key="5">
    <source>
        <dbReference type="PROSITE" id="PS50931"/>
    </source>
</evidence>
<dbReference type="CDD" id="cd05466">
    <property type="entry name" value="PBP2_LTTR_substrate"/>
    <property type="match status" value="1"/>
</dbReference>
<feature type="domain" description="HTH lysR-type" evidence="5">
    <location>
        <begin position="1"/>
        <end position="58"/>
    </location>
</feature>
<dbReference type="PANTHER" id="PTHR30419:SF8">
    <property type="entry name" value="NITROGEN ASSIMILATION TRANSCRIPTIONAL ACTIVATOR-RELATED"/>
    <property type="match status" value="1"/>
</dbReference>
<dbReference type="EMBL" id="JANFXK010000017">
    <property type="protein sequence ID" value="MCQ4637881.1"/>
    <property type="molecule type" value="Genomic_DNA"/>
</dbReference>
<evidence type="ECO:0000256" key="4">
    <source>
        <dbReference type="ARBA" id="ARBA00023163"/>
    </source>
</evidence>
<protein>
    <submittedName>
        <fullName evidence="6">LysR family transcriptional regulator</fullName>
    </submittedName>
</protein>
<name>A0ABT1RRR2_9FIRM</name>
<dbReference type="InterPro" id="IPR005119">
    <property type="entry name" value="LysR_subst-bd"/>
</dbReference>
<comment type="similarity">
    <text evidence="1">Belongs to the LysR transcriptional regulatory family.</text>
</comment>
<organism evidence="6 7">
    <name type="scientific">Anaerovorax odorimutans</name>
    <dbReference type="NCBI Taxonomy" id="109327"/>
    <lineage>
        <taxon>Bacteria</taxon>
        <taxon>Bacillati</taxon>
        <taxon>Bacillota</taxon>
        <taxon>Clostridia</taxon>
        <taxon>Peptostreptococcales</taxon>
        <taxon>Anaerovoracaceae</taxon>
        <taxon>Anaerovorax</taxon>
    </lineage>
</organism>
<evidence type="ECO:0000256" key="2">
    <source>
        <dbReference type="ARBA" id="ARBA00023015"/>
    </source>
</evidence>
<keyword evidence="2" id="KW-0805">Transcription regulation</keyword>
<dbReference type="PROSITE" id="PS50931">
    <property type="entry name" value="HTH_LYSR"/>
    <property type="match status" value="1"/>
</dbReference>
<accession>A0ABT1RRR2</accession>
<dbReference type="SUPFAM" id="SSF46785">
    <property type="entry name" value="Winged helix' DNA-binding domain"/>
    <property type="match status" value="1"/>
</dbReference>
<dbReference type="PANTHER" id="PTHR30419">
    <property type="entry name" value="HTH-TYPE TRANSCRIPTIONAL REGULATOR YBHD"/>
    <property type="match status" value="1"/>
</dbReference>
<dbReference type="Gene3D" id="1.10.10.10">
    <property type="entry name" value="Winged helix-like DNA-binding domain superfamily/Winged helix DNA-binding domain"/>
    <property type="match status" value="1"/>
</dbReference>
<keyword evidence="7" id="KW-1185">Reference proteome</keyword>
<proteinExistence type="inferred from homology"/>
<comment type="caution">
    <text evidence="6">The sequence shown here is derived from an EMBL/GenBank/DDBJ whole genome shotgun (WGS) entry which is preliminary data.</text>
</comment>
<dbReference type="Proteomes" id="UP001524502">
    <property type="component" value="Unassembled WGS sequence"/>
</dbReference>
<dbReference type="Pfam" id="PF03466">
    <property type="entry name" value="LysR_substrate"/>
    <property type="match status" value="1"/>
</dbReference>
<keyword evidence="3" id="KW-0238">DNA-binding</keyword>
<dbReference type="Pfam" id="PF00126">
    <property type="entry name" value="HTH_1"/>
    <property type="match status" value="1"/>
</dbReference>
<sequence>MEIRVLRYFLEIAREENMTRAAERLHISQPSLSRQMKELEAELGKKLFTRSSYSIHLTDEGMLLRKRAEDLLSMADKITNEFRTMDDITGGDIYIGCAESYLIKYLAAAVRQLNQRYPSIHYHIISGDTAIVAERLDRGLSDMAFIVEPPDLSKYNYLEIPERDTWGVLMRKDCPLAQKSAIKLEDLIPYPIFCSEQSAKADLPRWCGEKVDQLHIMATFNLTNNGAVFVREGLGLELTFDKLIETTPDSALCFRPIEPKLQTKMYVIWKKYQVFTPVAQLLLDELKRIIKGSE</sequence>
<dbReference type="RefSeq" id="WP_256133061.1">
    <property type="nucleotide sequence ID" value="NZ_JANFXK010000017.1"/>
</dbReference>
<keyword evidence="4" id="KW-0804">Transcription</keyword>
<dbReference type="PRINTS" id="PR00039">
    <property type="entry name" value="HTHLYSR"/>
</dbReference>
<evidence type="ECO:0000313" key="7">
    <source>
        <dbReference type="Proteomes" id="UP001524502"/>
    </source>
</evidence>
<dbReference type="InterPro" id="IPR036388">
    <property type="entry name" value="WH-like_DNA-bd_sf"/>
</dbReference>
<dbReference type="SUPFAM" id="SSF53850">
    <property type="entry name" value="Periplasmic binding protein-like II"/>
    <property type="match status" value="1"/>
</dbReference>
<dbReference type="Gene3D" id="3.40.190.10">
    <property type="entry name" value="Periplasmic binding protein-like II"/>
    <property type="match status" value="2"/>
</dbReference>
<gene>
    <name evidence="6" type="ORF">NE619_14190</name>
</gene>